<dbReference type="EMBL" id="AP018495">
    <property type="protein sequence ID" value="BBI30465.1"/>
    <property type="molecule type" value="Genomic_DNA"/>
</dbReference>
<accession>A0A3T1CXE5</accession>
<protein>
    <submittedName>
        <fullName evidence="2">Uncharacterized protein</fullName>
    </submittedName>
</protein>
<sequence>MSQYASDPQQQLSEAVYALGLRWGIQLVAGGTVADFRHHPPPPPPAPLRSKKAKRQSGGKAATPSAKRQRRTPAAATRPCGGDVEQKITAMVLLLQEIPLPPGSGWSCNCTVRRGTSEKAGYTDTHFTAPSKNQCTLKVLFSMLRQVIAHHQRPADFSYDEVWYLVPWYLALYDIRHEFLDGGRYKIGGCYPEHIMGVLPEERLRIAREVCAGMRSIPEPVDVQQGEHAVALVDALEMQALLPYLESDVPVLAANLQYQQQPYDIASLEADLNTILGSKPVRRAGVEQFERAQAVKCIDFVGHTITNPVAFLDSLLSDSGDELVREMMGARTFHAVHGTPQSAPTWELAFATLAAGDEEASRLICYTLAPVFVYFLQPDGVEYMRCFSGWELRRPGRTDQGGSIAGPHYVAGRVSNDSVDIVGTMHKYLRALDLERSKAIKEEKKASQHRYEVLLHLSLPLYDPQAGRVYHEEKWFPLSCGIDAQDPCMFRICAAPHSLPLDNRASPSGLVIGEKKEEAEDRTQLQLEQLFDIRVEDLVDYCARERLAVRIEGDPEDEKNVRLPLVNAILAKHGLAALFS</sequence>
<evidence type="ECO:0000256" key="1">
    <source>
        <dbReference type="SAM" id="MobiDB-lite"/>
    </source>
</evidence>
<dbReference type="Proteomes" id="UP001161669">
    <property type="component" value="Segment"/>
</dbReference>
<dbReference type="KEGG" id="vg:80540817"/>
<evidence type="ECO:0000313" key="2">
    <source>
        <dbReference type="EMBL" id="BBI30465.1"/>
    </source>
</evidence>
<organism evidence="2 3">
    <name type="scientific">Acanthamoeba castellanii medusavirus J1</name>
    <dbReference type="NCBI Taxonomy" id="3114988"/>
    <lineage>
        <taxon>Viruses</taxon>
        <taxon>Varidnaviria</taxon>
        <taxon>Bamfordvirae</taxon>
        <taxon>Nucleocytoviricota</taxon>
        <taxon>Megaviricetes</taxon>
        <taxon>Mamonoviridae</taxon>
        <taxon>Medusavirus</taxon>
        <taxon>Medusavirus medusae</taxon>
    </lineage>
</organism>
<name>A0A3T1CXE5_9VIRU</name>
<proteinExistence type="predicted"/>
<evidence type="ECO:0000313" key="3">
    <source>
        <dbReference type="Proteomes" id="UP001161669"/>
    </source>
</evidence>
<keyword evidence="3" id="KW-1185">Reference proteome</keyword>
<reference evidence="3" key="1">
    <citation type="journal article" date="2019" name="J. Virol.">
        <title>Medusavirus, a novel large DNA virus discovered from hot spring water.</title>
        <authorList>
            <person name="Yoshikawa G."/>
            <person name="Blanc-Mathieu R."/>
            <person name="Song C."/>
            <person name="Kayama Y."/>
            <person name="Mochizuki T."/>
            <person name="Murata K."/>
            <person name="Ogata H."/>
            <person name="Takemura M."/>
        </authorList>
    </citation>
    <scope>NUCLEOTIDE SEQUENCE [LARGE SCALE GENOMIC DNA]</scope>
</reference>
<feature type="region of interest" description="Disordered" evidence="1">
    <location>
        <begin position="34"/>
        <end position="80"/>
    </location>
</feature>